<sequence length="167" mass="17831">MPSKEQAIAHYIAQMINTTAYYALPDVVRSTALRRTLRLGLGGIMAYNEFNYQLTQGNVDLNVNDLIDDDDDDAGAETASEGMNPLGMAVIGGVVAGGIALVVGVERAIFKRGERKRAEGDRFAHLKQGLMGGALTVLSSVAIDYFDNLPNNHETADVDEEAASADA</sequence>
<proteinExistence type="predicted"/>
<dbReference type="KEGG" id="tbw:NCTC13354_01289"/>
<evidence type="ECO:0000313" key="2">
    <source>
        <dbReference type="EMBL" id="VEI13572.1"/>
    </source>
</evidence>
<keyword evidence="1" id="KW-0812">Transmembrane</keyword>
<dbReference type="EMBL" id="LR134476">
    <property type="protein sequence ID" value="VEI13572.1"/>
    <property type="molecule type" value="Genomic_DNA"/>
</dbReference>
<dbReference type="Proteomes" id="UP000269542">
    <property type="component" value="Chromosome"/>
</dbReference>
<keyword evidence="1" id="KW-0472">Membrane</keyword>
<evidence type="ECO:0000313" key="3">
    <source>
        <dbReference type="Proteomes" id="UP000269542"/>
    </source>
</evidence>
<keyword evidence="3" id="KW-1185">Reference proteome</keyword>
<name>A0A3S4X699_9ACTO</name>
<accession>A0A3S4X699</accession>
<feature type="transmembrane region" description="Helical" evidence="1">
    <location>
        <begin position="86"/>
        <end position="105"/>
    </location>
</feature>
<protein>
    <submittedName>
        <fullName evidence="2">Uncharacterized protein</fullName>
    </submittedName>
</protein>
<organism evidence="2 3">
    <name type="scientific">Trueperella bialowiezensis</name>
    <dbReference type="NCBI Taxonomy" id="312285"/>
    <lineage>
        <taxon>Bacteria</taxon>
        <taxon>Bacillati</taxon>
        <taxon>Actinomycetota</taxon>
        <taxon>Actinomycetes</taxon>
        <taxon>Actinomycetales</taxon>
        <taxon>Actinomycetaceae</taxon>
        <taxon>Trueperella</taxon>
    </lineage>
</organism>
<keyword evidence="1" id="KW-1133">Transmembrane helix</keyword>
<evidence type="ECO:0000256" key="1">
    <source>
        <dbReference type="SAM" id="Phobius"/>
    </source>
</evidence>
<dbReference type="AlphaFoldDB" id="A0A3S4X699"/>
<dbReference type="RefSeq" id="WP_126416668.1">
    <property type="nucleotide sequence ID" value="NZ_LR134476.1"/>
</dbReference>
<gene>
    <name evidence="2" type="ORF">NCTC13354_01289</name>
</gene>
<reference evidence="2 3" key="1">
    <citation type="submission" date="2018-12" db="EMBL/GenBank/DDBJ databases">
        <authorList>
            <consortium name="Pathogen Informatics"/>
        </authorList>
    </citation>
    <scope>NUCLEOTIDE SEQUENCE [LARGE SCALE GENOMIC DNA]</scope>
    <source>
        <strain evidence="2 3">NCTC13354</strain>
    </source>
</reference>